<reference evidence="5" key="1">
    <citation type="submission" date="2022-11" db="UniProtKB">
        <authorList>
            <consortium name="WormBaseParasite"/>
        </authorList>
    </citation>
    <scope>IDENTIFICATION</scope>
</reference>
<feature type="domain" description="Peptidase M12B" evidence="3">
    <location>
        <begin position="67"/>
        <end position="181"/>
    </location>
</feature>
<evidence type="ECO:0000259" key="3">
    <source>
        <dbReference type="PROSITE" id="PS50215"/>
    </source>
</evidence>
<dbReference type="PROSITE" id="PS50215">
    <property type="entry name" value="ADAM_MEPRO"/>
    <property type="match status" value="1"/>
</dbReference>
<dbReference type="GO" id="GO:0004222">
    <property type="term" value="F:metalloendopeptidase activity"/>
    <property type="evidence" value="ECO:0007669"/>
    <property type="project" value="InterPro"/>
</dbReference>
<dbReference type="WBParaSite" id="PSAMB.scaffold422size51877.g5594.t1">
    <property type="protein sequence ID" value="PSAMB.scaffold422size51877.g5594.t1"/>
    <property type="gene ID" value="PSAMB.scaffold422size51877.g5594"/>
</dbReference>
<dbReference type="Gene3D" id="3.40.390.10">
    <property type="entry name" value="Collagenase (Catalytic Domain)"/>
    <property type="match status" value="1"/>
</dbReference>
<sequence length="181" mass="20539">MRCLSASAVLLVLLATTTIIAATPSKFVEMAGQLRRVKCSPKNTTVPVDPYAPIPDWSDVKLDEKVRYLQALIMVDAHVAHYYKNSLDEIKIAVMSLIRNVNLFLYQLDLRITVVDVRVWKSESKKLNDFRDYRNSIITELPEHDFAFILSYHYVGGYAFVDTLCGPLGVSICEVRLLRVS</sequence>
<evidence type="ECO:0000313" key="5">
    <source>
        <dbReference type="WBParaSite" id="PSAMB.scaffold422size51877.g5594.t1"/>
    </source>
</evidence>
<keyword evidence="4" id="KW-1185">Reference proteome</keyword>
<accession>A0A914WJS7</accession>
<dbReference type="Proteomes" id="UP000887566">
    <property type="component" value="Unplaced"/>
</dbReference>
<comment type="caution">
    <text evidence="1">Lacks conserved residue(s) required for the propagation of feature annotation.</text>
</comment>
<evidence type="ECO:0000256" key="1">
    <source>
        <dbReference type="PROSITE-ProRule" id="PRU00276"/>
    </source>
</evidence>
<dbReference type="SUPFAM" id="SSF55486">
    <property type="entry name" value="Metalloproteases ('zincins'), catalytic domain"/>
    <property type="match status" value="1"/>
</dbReference>
<evidence type="ECO:0000256" key="2">
    <source>
        <dbReference type="SAM" id="SignalP"/>
    </source>
</evidence>
<feature type="signal peptide" evidence="2">
    <location>
        <begin position="1"/>
        <end position="22"/>
    </location>
</feature>
<organism evidence="4 5">
    <name type="scientific">Plectus sambesii</name>
    <dbReference type="NCBI Taxonomy" id="2011161"/>
    <lineage>
        <taxon>Eukaryota</taxon>
        <taxon>Metazoa</taxon>
        <taxon>Ecdysozoa</taxon>
        <taxon>Nematoda</taxon>
        <taxon>Chromadorea</taxon>
        <taxon>Plectida</taxon>
        <taxon>Plectina</taxon>
        <taxon>Plectoidea</taxon>
        <taxon>Plectidae</taxon>
        <taxon>Plectus</taxon>
    </lineage>
</organism>
<dbReference type="Pfam" id="PF01421">
    <property type="entry name" value="Reprolysin"/>
    <property type="match status" value="1"/>
</dbReference>
<dbReference type="AlphaFoldDB" id="A0A914WJS7"/>
<keyword evidence="2" id="KW-0732">Signal</keyword>
<dbReference type="InterPro" id="IPR024079">
    <property type="entry name" value="MetalloPept_cat_dom_sf"/>
</dbReference>
<dbReference type="GO" id="GO:0006508">
    <property type="term" value="P:proteolysis"/>
    <property type="evidence" value="ECO:0007669"/>
    <property type="project" value="InterPro"/>
</dbReference>
<dbReference type="InterPro" id="IPR001590">
    <property type="entry name" value="Peptidase_M12B"/>
</dbReference>
<feature type="chain" id="PRO_5036973455" evidence="2">
    <location>
        <begin position="23"/>
        <end position="181"/>
    </location>
</feature>
<proteinExistence type="predicted"/>
<name>A0A914WJS7_9BILA</name>
<evidence type="ECO:0000313" key="4">
    <source>
        <dbReference type="Proteomes" id="UP000887566"/>
    </source>
</evidence>
<protein>
    <submittedName>
        <fullName evidence="5">Peptidase M12B domain-containing protein</fullName>
    </submittedName>
</protein>